<keyword evidence="3" id="KW-0663">Pyridoxal phosphate</keyword>
<dbReference type="KEGG" id="aba:Acid345_2084"/>
<evidence type="ECO:0000259" key="5">
    <source>
        <dbReference type="Pfam" id="PF00291"/>
    </source>
</evidence>
<dbReference type="FunFam" id="3.40.50.1100:FF:000007">
    <property type="entry name" value="L-threonine dehydratase catabolic TdcB"/>
    <property type="match status" value="1"/>
</dbReference>
<dbReference type="STRING" id="204669.Acid345_2084"/>
<gene>
    <name evidence="6" type="ordered locus">Acid345_2084</name>
</gene>
<dbReference type="PANTHER" id="PTHR48078:SF6">
    <property type="entry name" value="L-THREONINE DEHYDRATASE CATABOLIC TDCB"/>
    <property type="match status" value="1"/>
</dbReference>
<dbReference type="RefSeq" id="WP_011522886.1">
    <property type="nucleotide sequence ID" value="NC_008009.1"/>
</dbReference>
<comment type="similarity">
    <text evidence="2">Belongs to the serine/threonine dehydratase family.</text>
</comment>
<dbReference type="FunFam" id="3.40.50.1100:FF:000005">
    <property type="entry name" value="Threonine dehydratase catabolic"/>
    <property type="match status" value="1"/>
</dbReference>
<dbReference type="AlphaFoldDB" id="Q1IPW5"/>
<evidence type="ECO:0000256" key="2">
    <source>
        <dbReference type="ARBA" id="ARBA00010869"/>
    </source>
</evidence>
<dbReference type="SUPFAM" id="SSF53686">
    <property type="entry name" value="Tryptophan synthase beta subunit-like PLP-dependent enzymes"/>
    <property type="match status" value="1"/>
</dbReference>
<reference evidence="6 7" key="1">
    <citation type="journal article" date="2009" name="Appl. Environ. Microbiol.">
        <title>Three genomes from the phylum Acidobacteria provide insight into the lifestyles of these microorganisms in soils.</title>
        <authorList>
            <person name="Ward N.L."/>
            <person name="Challacombe J.F."/>
            <person name="Janssen P.H."/>
            <person name="Henrissat B."/>
            <person name="Coutinho P.M."/>
            <person name="Wu M."/>
            <person name="Xie G."/>
            <person name="Haft D.H."/>
            <person name="Sait M."/>
            <person name="Badger J."/>
            <person name="Barabote R.D."/>
            <person name="Bradley B."/>
            <person name="Brettin T.S."/>
            <person name="Brinkac L.M."/>
            <person name="Bruce D."/>
            <person name="Creasy T."/>
            <person name="Daugherty S.C."/>
            <person name="Davidsen T.M."/>
            <person name="DeBoy R.T."/>
            <person name="Detter J.C."/>
            <person name="Dodson R.J."/>
            <person name="Durkin A.S."/>
            <person name="Ganapathy A."/>
            <person name="Gwinn-Giglio M."/>
            <person name="Han C.S."/>
            <person name="Khouri H."/>
            <person name="Kiss H."/>
            <person name="Kothari S.P."/>
            <person name="Madupu R."/>
            <person name="Nelson K.E."/>
            <person name="Nelson W.C."/>
            <person name="Paulsen I."/>
            <person name="Penn K."/>
            <person name="Ren Q."/>
            <person name="Rosovitz M.J."/>
            <person name="Selengut J.D."/>
            <person name="Shrivastava S."/>
            <person name="Sullivan S.A."/>
            <person name="Tapia R."/>
            <person name="Thompson L.S."/>
            <person name="Watkins K.L."/>
            <person name="Yang Q."/>
            <person name="Yu C."/>
            <person name="Zafar N."/>
            <person name="Zhou L."/>
            <person name="Kuske C.R."/>
        </authorList>
    </citation>
    <scope>NUCLEOTIDE SEQUENCE [LARGE SCALE GENOMIC DNA]</scope>
    <source>
        <strain evidence="6 7">Ellin345</strain>
    </source>
</reference>
<dbReference type="Pfam" id="PF00291">
    <property type="entry name" value="PALP"/>
    <property type="match status" value="1"/>
</dbReference>
<accession>Q1IPW5</accession>
<evidence type="ECO:0000256" key="4">
    <source>
        <dbReference type="ARBA" id="ARBA00023239"/>
    </source>
</evidence>
<dbReference type="Gene3D" id="3.40.50.1100">
    <property type="match status" value="2"/>
</dbReference>
<organism evidence="6 7">
    <name type="scientific">Koribacter versatilis (strain Ellin345)</name>
    <dbReference type="NCBI Taxonomy" id="204669"/>
    <lineage>
        <taxon>Bacteria</taxon>
        <taxon>Pseudomonadati</taxon>
        <taxon>Acidobacteriota</taxon>
        <taxon>Terriglobia</taxon>
        <taxon>Terriglobales</taxon>
        <taxon>Candidatus Korobacteraceae</taxon>
        <taxon>Candidatus Korobacter</taxon>
    </lineage>
</organism>
<evidence type="ECO:0000313" key="7">
    <source>
        <dbReference type="Proteomes" id="UP000002432"/>
    </source>
</evidence>
<dbReference type="GO" id="GO:0030170">
    <property type="term" value="F:pyridoxal phosphate binding"/>
    <property type="evidence" value="ECO:0007669"/>
    <property type="project" value="UniProtKB-ARBA"/>
</dbReference>
<dbReference type="GO" id="GO:0006565">
    <property type="term" value="P:L-serine catabolic process"/>
    <property type="evidence" value="ECO:0007669"/>
    <property type="project" value="TreeGrafter"/>
</dbReference>
<feature type="domain" description="Tryptophan synthase beta chain-like PALP" evidence="5">
    <location>
        <begin position="19"/>
        <end position="308"/>
    </location>
</feature>
<keyword evidence="4" id="KW-0456">Lyase</keyword>
<dbReference type="GO" id="GO:0009097">
    <property type="term" value="P:isoleucine biosynthetic process"/>
    <property type="evidence" value="ECO:0007669"/>
    <property type="project" value="TreeGrafter"/>
</dbReference>
<name>Q1IPW5_KORVE</name>
<evidence type="ECO:0000256" key="3">
    <source>
        <dbReference type="ARBA" id="ARBA00022898"/>
    </source>
</evidence>
<keyword evidence="7" id="KW-1185">Reference proteome</keyword>
<dbReference type="EMBL" id="CP000360">
    <property type="protein sequence ID" value="ABF41085.1"/>
    <property type="molecule type" value="Genomic_DNA"/>
</dbReference>
<dbReference type="OrthoDB" id="9811476at2"/>
<dbReference type="InterPro" id="IPR036052">
    <property type="entry name" value="TrpB-like_PALP_sf"/>
</dbReference>
<dbReference type="HOGENOM" id="CLU_021152_4_2_0"/>
<dbReference type="PANTHER" id="PTHR48078">
    <property type="entry name" value="THREONINE DEHYDRATASE, MITOCHONDRIAL-RELATED"/>
    <property type="match status" value="1"/>
</dbReference>
<dbReference type="CDD" id="cd01562">
    <property type="entry name" value="Thr-dehyd"/>
    <property type="match status" value="1"/>
</dbReference>
<dbReference type="InterPro" id="IPR001926">
    <property type="entry name" value="TrpB-like_PALP"/>
</dbReference>
<dbReference type="eggNOG" id="COG1171">
    <property type="taxonomic scope" value="Bacteria"/>
</dbReference>
<dbReference type="EnsemblBacteria" id="ABF41085">
    <property type="protein sequence ID" value="ABF41085"/>
    <property type="gene ID" value="Acid345_2084"/>
</dbReference>
<dbReference type="GO" id="GO:0003941">
    <property type="term" value="F:L-serine ammonia-lyase activity"/>
    <property type="evidence" value="ECO:0007669"/>
    <property type="project" value="TreeGrafter"/>
</dbReference>
<dbReference type="Proteomes" id="UP000002432">
    <property type="component" value="Chromosome"/>
</dbReference>
<sequence>MVSLESFRQAQERLRGIAARTPLVQYFPPGHTHNDRTLRIKPESLQPIGSFKLRGAYNKIATLSDEERQRGVITYSSGNHAQGVAYGARAMGVKACIVMPRNAPKVKMDATKALGAEIVTVGPASSERRKKAESLAQEHGYAIVPPYDDEQIISGQGTVGMEIYEDLPEADIVLVPIGGGGLISGVSAALKMSGSRAKIIGVEPELANDAQQSLRTGKIVTLPAERVSSTLADGLRTQSVGDLNYEIIKQYVDDIVTVEEDEIREAMRRMMSESRLVVEPSGAVTFAAYLFHEKELPAGRNVVVVMSGGNIEPSLLAQVMTESDAQSAQTGR</sequence>
<dbReference type="InterPro" id="IPR050147">
    <property type="entry name" value="Ser/Thr_Dehydratase"/>
</dbReference>
<proteinExistence type="inferred from homology"/>
<dbReference type="GO" id="GO:0004794">
    <property type="term" value="F:threonine deaminase activity"/>
    <property type="evidence" value="ECO:0007669"/>
    <property type="project" value="TreeGrafter"/>
</dbReference>
<comment type="cofactor">
    <cofactor evidence="1">
        <name>pyridoxal 5'-phosphate</name>
        <dbReference type="ChEBI" id="CHEBI:597326"/>
    </cofactor>
</comment>
<protein>
    <submittedName>
        <fullName evidence="6">Pyridoxal-5'-phosphate-dependent enzyme, beta subunit</fullName>
    </submittedName>
</protein>
<evidence type="ECO:0000313" key="6">
    <source>
        <dbReference type="EMBL" id="ABF41085.1"/>
    </source>
</evidence>
<evidence type="ECO:0000256" key="1">
    <source>
        <dbReference type="ARBA" id="ARBA00001933"/>
    </source>
</evidence>
<dbReference type="GO" id="GO:0006567">
    <property type="term" value="P:L-threonine catabolic process"/>
    <property type="evidence" value="ECO:0007669"/>
    <property type="project" value="TreeGrafter"/>
</dbReference>